<dbReference type="InterPro" id="IPR023214">
    <property type="entry name" value="HAD_sf"/>
</dbReference>
<dbReference type="Pfam" id="PF13246">
    <property type="entry name" value="Cation_ATPase"/>
    <property type="match status" value="1"/>
</dbReference>
<keyword evidence="3 10" id="KW-0812">Transmembrane</keyword>
<dbReference type="PRINTS" id="PR00119">
    <property type="entry name" value="CATATPASE"/>
</dbReference>
<dbReference type="SUPFAM" id="SSF56784">
    <property type="entry name" value="HAD-like"/>
    <property type="match status" value="1"/>
</dbReference>
<feature type="transmembrane region" description="Helical" evidence="10">
    <location>
        <begin position="812"/>
        <end position="831"/>
    </location>
</feature>
<sequence length="914" mass="97610">MTYETDSTRRGPTFVGGSGIATQTQPPVTPHTLDAEAVAVLLDVRPETGLSGQEALERLSRVGPNRLPQAPPRSPWSVLLAQFRSVLILILLGAVVLAALVGSTKDAVVILAVVVINALVGFYQEYRAERSLAALKSMLPSKARVRRDGVSHEIVADDVVPGDVLLLEAGDRVASDGRLWLAAGLEIDESVLTGESQPAGKQTALRVAADAPLGDRLNLVYMNTLLTRGRAEVLVTATGPSTEMGRLSQELAATEEVATPLQVQLDRLGKRLGAIALTLVGLLSFLQFLRGADLVHVALDAIALSVAAMPEGLPVVVTVTLALGMHKMARQHAIVKRLASVETLGCTTVICSDKTGTLTLNQMTARTFVYDGQRFDVSGEGYRTHGEITRSAGHAIDVDLAPLMVPMVACNDSRFDDGKAIGDPMEAALLVLAAKGGILCDSVERALPRLAELPFDSAHKFMPTFHRDGDQIKVFVKGAPDVLLARCTRWKVAGAEAAFGTAEAAKIDADYQALAGRGLRGLLIASRTLSAAAFDISRDLSIWIAELDFVGLVGLMDPPRPEAMHAITECRQAGIVVKMITGDHQATASAIASELGLHGRAVSGADIDRMDAAQLAAAIEEVAVFARVTPSHKVKIVRALQAKGHVVAMTGDGVNDAPALKQADVGVAMGISGTAVAKEAATMVLIDDNFATIVRAVRQGRTLYDNILKFVRFQLSTTIGAILSVFFAPLAGLPEPFTAIQILWVAIIMDGPPAVSLAMDGARPGIMSEPPRHRDEPVLPLARVLRIAAYGVTMMVGTLTVLYYGMRTGSEARALTMAFTTFVLFQFFNAFNARSESGSAFNARFFHNRMLWISLVGTLALQVVAVHWAPAIRFFGTTGMAWGDWGVVIGVASTVLLFEETRKLTVRVFQRRQR</sequence>
<feature type="transmembrane region" description="Helical" evidence="10">
    <location>
        <begin position="301"/>
        <end position="323"/>
    </location>
</feature>
<evidence type="ECO:0000256" key="5">
    <source>
        <dbReference type="ARBA" id="ARBA00022840"/>
    </source>
</evidence>
<dbReference type="GO" id="GO:1902600">
    <property type="term" value="P:proton transmembrane transport"/>
    <property type="evidence" value="ECO:0007669"/>
    <property type="project" value="TreeGrafter"/>
</dbReference>
<evidence type="ECO:0000256" key="1">
    <source>
        <dbReference type="ARBA" id="ARBA00004141"/>
    </source>
</evidence>
<evidence type="ECO:0000256" key="6">
    <source>
        <dbReference type="ARBA" id="ARBA00022967"/>
    </source>
</evidence>
<dbReference type="AlphaFoldDB" id="A0A7Z7I2U7"/>
<name>A0A7Z7I2U7_9BURK</name>
<dbReference type="NCBIfam" id="TIGR01494">
    <property type="entry name" value="ATPase_P-type"/>
    <property type="match status" value="2"/>
</dbReference>
<dbReference type="GO" id="GO:0030007">
    <property type="term" value="P:intracellular potassium ion homeostasis"/>
    <property type="evidence" value="ECO:0007669"/>
    <property type="project" value="TreeGrafter"/>
</dbReference>
<feature type="transmembrane region" description="Helical" evidence="10">
    <location>
        <begin position="710"/>
        <end position="730"/>
    </location>
</feature>
<evidence type="ECO:0000256" key="10">
    <source>
        <dbReference type="SAM" id="Phobius"/>
    </source>
</evidence>
<dbReference type="InterPro" id="IPR023298">
    <property type="entry name" value="ATPase_P-typ_TM_dom_sf"/>
</dbReference>
<proteinExistence type="inferred from homology"/>
<dbReference type="GO" id="GO:0005524">
    <property type="term" value="F:ATP binding"/>
    <property type="evidence" value="ECO:0007669"/>
    <property type="project" value="UniProtKB-KW"/>
</dbReference>
<keyword evidence="6" id="KW-1278">Translocase</keyword>
<dbReference type="SFLD" id="SFLDG00002">
    <property type="entry name" value="C1.7:_P-type_atpase_like"/>
    <property type="match status" value="1"/>
</dbReference>
<keyword evidence="13" id="KW-1185">Reference proteome</keyword>
<keyword evidence="4" id="KW-0547">Nucleotide-binding</keyword>
<comment type="caution">
    <text evidence="12">The sequence shown here is derived from an EMBL/GenBank/DDBJ whole genome shotgun (WGS) entry which is preliminary data.</text>
</comment>
<dbReference type="SMART" id="SM00831">
    <property type="entry name" value="Cation_ATPase_N"/>
    <property type="match status" value="1"/>
</dbReference>
<keyword evidence="5" id="KW-0067">ATP-binding</keyword>
<dbReference type="SUPFAM" id="SSF81653">
    <property type="entry name" value="Calcium ATPase, transduction domain A"/>
    <property type="match status" value="1"/>
</dbReference>
<protein>
    <submittedName>
        <fullName evidence="12">Ca2+-transporting ATPase</fullName>
    </submittedName>
</protein>
<dbReference type="SFLD" id="SFLDS00003">
    <property type="entry name" value="Haloacid_Dehalogenase"/>
    <property type="match status" value="1"/>
</dbReference>
<dbReference type="Gene3D" id="3.40.1110.10">
    <property type="entry name" value="Calcium-transporting ATPase, cytoplasmic domain N"/>
    <property type="match status" value="1"/>
</dbReference>
<dbReference type="Pfam" id="PF00690">
    <property type="entry name" value="Cation_ATPase_N"/>
    <property type="match status" value="1"/>
</dbReference>
<dbReference type="Pfam" id="PF00122">
    <property type="entry name" value="E1-E2_ATPase"/>
    <property type="match status" value="1"/>
</dbReference>
<feature type="transmembrane region" description="Helical" evidence="10">
    <location>
        <begin position="76"/>
        <end position="101"/>
    </location>
</feature>
<evidence type="ECO:0000256" key="9">
    <source>
        <dbReference type="SAM" id="MobiDB-lite"/>
    </source>
</evidence>
<dbReference type="Proteomes" id="UP000219522">
    <property type="component" value="Unassembled WGS sequence"/>
</dbReference>
<dbReference type="InterPro" id="IPR004014">
    <property type="entry name" value="ATPase_P-typ_cation-transptr_N"/>
</dbReference>
<dbReference type="SUPFAM" id="SSF81660">
    <property type="entry name" value="Metal cation-transporting ATPase, ATP-binding domain N"/>
    <property type="match status" value="1"/>
</dbReference>
<feature type="transmembrane region" description="Helical" evidence="10">
    <location>
        <begin position="107"/>
        <end position="126"/>
    </location>
</feature>
<feature type="transmembrane region" description="Helical" evidence="10">
    <location>
        <begin position="272"/>
        <end position="289"/>
    </location>
</feature>
<accession>A0A7Z7I2U7</accession>
<feature type="transmembrane region" description="Helical" evidence="10">
    <location>
        <begin position="783"/>
        <end position="806"/>
    </location>
</feature>
<evidence type="ECO:0000256" key="3">
    <source>
        <dbReference type="ARBA" id="ARBA00022692"/>
    </source>
</evidence>
<dbReference type="InterPro" id="IPR018303">
    <property type="entry name" value="ATPase_P-typ_P_site"/>
</dbReference>
<dbReference type="GO" id="GO:0005886">
    <property type="term" value="C:plasma membrane"/>
    <property type="evidence" value="ECO:0007669"/>
    <property type="project" value="TreeGrafter"/>
</dbReference>
<evidence type="ECO:0000313" key="13">
    <source>
        <dbReference type="Proteomes" id="UP000219522"/>
    </source>
</evidence>
<dbReference type="PANTHER" id="PTHR43294">
    <property type="entry name" value="SODIUM/POTASSIUM-TRANSPORTING ATPASE SUBUNIT ALPHA"/>
    <property type="match status" value="1"/>
</dbReference>
<dbReference type="Gene3D" id="3.40.50.1000">
    <property type="entry name" value="HAD superfamily/HAD-like"/>
    <property type="match status" value="1"/>
</dbReference>
<evidence type="ECO:0000313" key="12">
    <source>
        <dbReference type="EMBL" id="SOE54702.1"/>
    </source>
</evidence>
<keyword evidence="8 10" id="KW-0472">Membrane</keyword>
<dbReference type="PRINTS" id="PR00120">
    <property type="entry name" value="HATPASE"/>
</dbReference>
<dbReference type="Pfam" id="PF00689">
    <property type="entry name" value="Cation_ATPase_C"/>
    <property type="match status" value="1"/>
</dbReference>
<dbReference type="GO" id="GO:1990573">
    <property type="term" value="P:potassium ion import across plasma membrane"/>
    <property type="evidence" value="ECO:0007669"/>
    <property type="project" value="TreeGrafter"/>
</dbReference>
<dbReference type="PROSITE" id="PS00154">
    <property type="entry name" value="ATPASE_E1_E2"/>
    <property type="match status" value="1"/>
</dbReference>
<evidence type="ECO:0000256" key="2">
    <source>
        <dbReference type="ARBA" id="ARBA00005675"/>
    </source>
</evidence>
<dbReference type="GO" id="GO:0036376">
    <property type="term" value="P:sodium ion export across plasma membrane"/>
    <property type="evidence" value="ECO:0007669"/>
    <property type="project" value="TreeGrafter"/>
</dbReference>
<gene>
    <name evidence="12" type="ORF">SAMN05446927_0882</name>
</gene>
<evidence type="ECO:0000259" key="11">
    <source>
        <dbReference type="SMART" id="SM00831"/>
    </source>
</evidence>
<dbReference type="InterPro" id="IPR008250">
    <property type="entry name" value="ATPase_P-typ_transduc_dom_A_sf"/>
</dbReference>
<dbReference type="SFLD" id="SFLDF00027">
    <property type="entry name" value="p-type_atpase"/>
    <property type="match status" value="1"/>
</dbReference>
<evidence type="ECO:0000256" key="7">
    <source>
        <dbReference type="ARBA" id="ARBA00022989"/>
    </source>
</evidence>
<keyword evidence="7 10" id="KW-1133">Transmembrane helix</keyword>
<organism evidence="12 13">
    <name type="scientific">Caballeronia arationis</name>
    <dbReference type="NCBI Taxonomy" id="1777142"/>
    <lineage>
        <taxon>Bacteria</taxon>
        <taxon>Pseudomonadati</taxon>
        <taxon>Pseudomonadota</taxon>
        <taxon>Betaproteobacteria</taxon>
        <taxon>Burkholderiales</taxon>
        <taxon>Burkholderiaceae</taxon>
        <taxon>Caballeronia</taxon>
    </lineage>
</organism>
<comment type="similarity">
    <text evidence="2">Belongs to the cation transport ATPase (P-type) (TC 3.A.3) family. Type IIA subfamily.</text>
</comment>
<dbReference type="GO" id="GO:0016887">
    <property type="term" value="F:ATP hydrolysis activity"/>
    <property type="evidence" value="ECO:0007669"/>
    <property type="project" value="InterPro"/>
</dbReference>
<dbReference type="InterPro" id="IPR059000">
    <property type="entry name" value="ATPase_P-type_domA"/>
</dbReference>
<dbReference type="PANTHER" id="PTHR43294:SF20">
    <property type="entry name" value="P-TYPE ATPASE"/>
    <property type="match status" value="1"/>
</dbReference>
<dbReference type="Gene3D" id="1.20.1110.10">
    <property type="entry name" value="Calcium-transporting ATPase, transmembrane domain"/>
    <property type="match status" value="1"/>
</dbReference>
<dbReference type="InterPro" id="IPR006068">
    <property type="entry name" value="ATPase_P-typ_cation-transptr_C"/>
</dbReference>
<dbReference type="InterPro" id="IPR001757">
    <property type="entry name" value="P_typ_ATPase"/>
</dbReference>
<reference evidence="12 13" key="1">
    <citation type="submission" date="2017-09" db="EMBL/GenBank/DDBJ databases">
        <authorList>
            <person name="Varghese N."/>
            <person name="Submissions S."/>
        </authorList>
    </citation>
    <scope>NUCLEOTIDE SEQUENCE [LARGE SCALE GENOMIC DNA]</scope>
    <source>
        <strain evidence="12 13">OK806</strain>
    </source>
</reference>
<feature type="domain" description="Cation-transporting P-type ATPase N-terminal" evidence="11">
    <location>
        <begin position="29"/>
        <end position="103"/>
    </location>
</feature>
<dbReference type="InterPro" id="IPR036412">
    <property type="entry name" value="HAD-like_sf"/>
</dbReference>
<feature type="transmembrane region" description="Helical" evidence="10">
    <location>
        <begin position="742"/>
        <end position="762"/>
    </location>
</feature>
<feature type="transmembrane region" description="Helical" evidence="10">
    <location>
        <begin position="881"/>
        <end position="898"/>
    </location>
</feature>
<feature type="region of interest" description="Disordered" evidence="9">
    <location>
        <begin position="1"/>
        <end position="28"/>
    </location>
</feature>
<dbReference type="Gene3D" id="2.70.150.10">
    <property type="entry name" value="Calcium-transporting ATPase, cytoplasmic transduction domain A"/>
    <property type="match status" value="1"/>
</dbReference>
<dbReference type="SUPFAM" id="SSF81665">
    <property type="entry name" value="Calcium ATPase, transmembrane domain M"/>
    <property type="match status" value="1"/>
</dbReference>
<evidence type="ECO:0000256" key="4">
    <source>
        <dbReference type="ARBA" id="ARBA00022741"/>
    </source>
</evidence>
<dbReference type="InterPro" id="IPR050510">
    <property type="entry name" value="Cation_transp_ATPase_P-type"/>
</dbReference>
<dbReference type="InterPro" id="IPR044492">
    <property type="entry name" value="P_typ_ATPase_HD_dom"/>
</dbReference>
<dbReference type="GO" id="GO:0006883">
    <property type="term" value="P:intracellular sodium ion homeostasis"/>
    <property type="evidence" value="ECO:0007669"/>
    <property type="project" value="TreeGrafter"/>
</dbReference>
<feature type="transmembrane region" description="Helical" evidence="10">
    <location>
        <begin position="851"/>
        <end position="869"/>
    </location>
</feature>
<comment type="subcellular location">
    <subcellularLocation>
        <location evidence="1">Membrane</location>
        <topology evidence="1">Multi-pass membrane protein</topology>
    </subcellularLocation>
</comment>
<dbReference type="GO" id="GO:0005391">
    <property type="term" value="F:P-type sodium:potassium-exchanging transporter activity"/>
    <property type="evidence" value="ECO:0007669"/>
    <property type="project" value="TreeGrafter"/>
</dbReference>
<dbReference type="InterPro" id="IPR023299">
    <property type="entry name" value="ATPase_P-typ_cyto_dom_N"/>
</dbReference>
<evidence type="ECO:0000256" key="8">
    <source>
        <dbReference type="ARBA" id="ARBA00023136"/>
    </source>
</evidence>
<dbReference type="FunFam" id="3.40.50.1000:FF:000028">
    <property type="entry name" value="Calcium-transporting P-type ATPase, putative"/>
    <property type="match status" value="1"/>
</dbReference>
<dbReference type="EMBL" id="OCSU01000001">
    <property type="protein sequence ID" value="SOE54702.1"/>
    <property type="molecule type" value="Genomic_DNA"/>
</dbReference>